<sequence length="62" mass="7164">MKGKVRQFLAGDESHGNTEEINAKTLKMDKEMQILYYCEFVSMQLSILILNHVAILIYVCKN</sequence>
<evidence type="ECO:0000313" key="3">
    <source>
        <dbReference type="Proteomes" id="UP001603857"/>
    </source>
</evidence>
<evidence type="ECO:0000256" key="1">
    <source>
        <dbReference type="SAM" id="Phobius"/>
    </source>
</evidence>
<gene>
    <name evidence="2" type="ORF">Fmac_018806</name>
</gene>
<evidence type="ECO:0000313" key="2">
    <source>
        <dbReference type="EMBL" id="KAL2331225.1"/>
    </source>
</evidence>
<dbReference type="AlphaFoldDB" id="A0ABD1M663"/>
<dbReference type="Proteomes" id="UP001603857">
    <property type="component" value="Unassembled WGS sequence"/>
</dbReference>
<keyword evidence="1" id="KW-0472">Membrane</keyword>
<keyword evidence="1" id="KW-1133">Transmembrane helix</keyword>
<name>A0ABD1M663_9FABA</name>
<reference evidence="2 3" key="1">
    <citation type="submission" date="2024-08" db="EMBL/GenBank/DDBJ databases">
        <title>Insights into the chromosomal genome structure of Flemingia macrophylla.</title>
        <authorList>
            <person name="Ding Y."/>
            <person name="Zhao Y."/>
            <person name="Bi W."/>
            <person name="Wu M."/>
            <person name="Zhao G."/>
            <person name="Gong Y."/>
            <person name="Li W."/>
            <person name="Zhang P."/>
        </authorList>
    </citation>
    <scope>NUCLEOTIDE SEQUENCE [LARGE SCALE GENOMIC DNA]</scope>
    <source>
        <strain evidence="2">DYQJB</strain>
        <tissue evidence="2">Leaf</tissue>
    </source>
</reference>
<protein>
    <submittedName>
        <fullName evidence="2">Uncharacterized protein</fullName>
    </submittedName>
</protein>
<dbReference type="EMBL" id="JBGMDY010000006">
    <property type="protein sequence ID" value="KAL2331225.1"/>
    <property type="molecule type" value="Genomic_DNA"/>
</dbReference>
<proteinExistence type="predicted"/>
<organism evidence="2 3">
    <name type="scientific">Flemingia macrophylla</name>
    <dbReference type="NCBI Taxonomy" id="520843"/>
    <lineage>
        <taxon>Eukaryota</taxon>
        <taxon>Viridiplantae</taxon>
        <taxon>Streptophyta</taxon>
        <taxon>Embryophyta</taxon>
        <taxon>Tracheophyta</taxon>
        <taxon>Spermatophyta</taxon>
        <taxon>Magnoliopsida</taxon>
        <taxon>eudicotyledons</taxon>
        <taxon>Gunneridae</taxon>
        <taxon>Pentapetalae</taxon>
        <taxon>rosids</taxon>
        <taxon>fabids</taxon>
        <taxon>Fabales</taxon>
        <taxon>Fabaceae</taxon>
        <taxon>Papilionoideae</taxon>
        <taxon>50 kb inversion clade</taxon>
        <taxon>NPAAA clade</taxon>
        <taxon>indigoferoid/millettioid clade</taxon>
        <taxon>Phaseoleae</taxon>
        <taxon>Flemingia</taxon>
    </lineage>
</organism>
<accession>A0ABD1M663</accession>
<keyword evidence="1" id="KW-0812">Transmembrane</keyword>
<comment type="caution">
    <text evidence="2">The sequence shown here is derived from an EMBL/GenBank/DDBJ whole genome shotgun (WGS) entry which is preliminary data.</text>
</comment>
<feature type="transmembrane region" description="Helical" evidence="1">
    <location>
        <begin position="34"/>
        <end position="59"/>
    </location>
</feature>
<keyword evidence="3" id="KW-1185">Reference proteome</keyword>